<feature type="domain" description="CAAX prenyl protease 2/Lysostaphin resistance protein A-like" evidence="2">
    <location>
        <begin position="116"/>
        <end position="219"/>
    </location>
</feature>
<dbReference type="InterPro" id="IPR003675">
    <property type="entry name" value="Rce1/LyrA-like_dom"/>
</dbReference>
<keyword evidence="1" id="KW-1133">Transmembrane helix</keyword>
<feature type="transmembrane region" description="Helical" evidence="1">
    <location>
        <begin position="112"/>
        <end position="130"/>
    </location>
</feature>
<keyword evidence="1" id="KW-0472">Membrane</keyword>
<feature type="transmembrane region" description="Helical" evidence="1">
    <location>
        <begin position="21"/>
        <end position="43"/>
    </location>
</feature>
<keyword evidence="3" id="KW-0645">Protease</keyword>
<dbReference type="Pfam" id="PF02517">
    <property type="entry name" value="Rce1-like"/>
    <property type="match status" value="1"/>
</dbReference>
<proteinExistence type="predicted"/>
<evidence type="ECO:0000256" key="1">
    <source>
        <dbReference type="SAM" id="Phobius"/>
    </source>
</evidence>
<dbReference type="GO" id="GO:0006508">
    <property type="term" value="P:proteolysis"/>
    <property type="evidence" value="ECO:0007669"/>
    <property type="project" value="UniProtKB-KW"/>
</dbReference>
<dbReference type="EMBL" id="FNWT01000001">
    <property type="protein sequence ID" value="SEH36282.1"/>
    <property type="molecule type" value="Genomic_DNA"/>
</dbReference>
<dbReference type="InterPro" id="IPR042150">
    <property type="entry name" value="MmRce1-like"/>
</dbReference>
<accession>A0A1H6HMF6</accession>
<organism evidence="3 4">
    <name type="scientific">Parafannyhessea umbonata</name>
    <dbReference type="NCBI Taxonomy" id="604330"/>
    <lineage>
        <taxon>Bacteria</taxon>
        <taxon>Bacillati</taxon>
        <taxon>Actinomycetota</taxon>
        <taxon>Coriobacteriia</taxon>
        <taxon>Coriobacteriales</taxon>
        <taxon>Atopobiaceae</taxon>
        <taxon>Parafannyhessea</taxon>
    </lineage>
</organism>
<feature type="transmembrane region" description="Helical" evidence="1">
    <location>
        <begin position="231"/>
        <end position="247"/>
    </location>
</feature>
<evidence type="ECO:0000313" key="3">
    <source>
        <dbReference type="EMBL" id="SEH36282.1"/>
    </source>
</evidence>
<reference evidence="3 4" key="1">
    <citation type="submission" date="2016-10" db="EMBL/GenBank/DDBJ databases">
        <authorList>
            <person name="Varghese N."/>
            <person name="Submissions S."/>
        </authorList>
    </citation>
    <scope>NUCLEOTIDE SEQUENCE [LARGE SCALE GENOMIC DNA]</scope>
    <source>
        <strain evidence="3 4">WCP15</strain>
    </source>
</reference>
<protein>
    <submittedName>
        <fullName evidence="3">CAAX protease self-immunity</fullName>
    </submittedName>
</protein>
<dbReference type="PANTHER" id="PTHR35797">
    <property type="entry name" value="PROTEASE-RELATED"/>
    <property type="match status" value="1"/>
</dbReference>
<feature type="transmembrane region" description="Helical" evidence="1">
    <location>
        <begin position="182"/>
        <end position="201"/>
    </location>
</feature>
<keyword evidence="3" id="KW-0378">Hydrolase</keyword>
<keyword evidence="1" id="KW-0812">Transmembrane</keyword>
<sequence>MRSTPELKSPARLARYIATSFAITWSCWGLRAIISNLGVASIADPLPSTLWLVGGFGPAIGAIAALPWRDKSTLHRLFFSARPKTANRLIMFAVIIVATLALSAGFRINPNVSPALLPLIWLAATVWAGGNEEVGWRATMQPLLEHITGSWLLSTMGTGATWAIWHLPFWFTPGDPHLSTPFWAFALMAIALSFPLCSLYATTGSATYCAILHGTINTFMSLFGLNPNEMLALGLIVLVVTSLWLLGHAEAQELRSDTAANGPIGS</sequence>
<keyword evidence="4" id="KW-1185">Reference proteome</keyword>
<name>A0A1H6HMF6_9ACTN</name>
<dbReference type="GO" id="GO:0008233">
    <property type="term" value="F:peptidase activity"/>
    <property type="evidence" value="ECO:0007669"/>
    <property type="project" value="UniProtKB-KW"/>
</dbReference>
<gene>
    <name evidence="3" type="ORF">SAMN05216447_10132</name>
</gene>
<dbReference type="PANTHER" id="PTHR35797:SF1">
    <property type="entry name" value="PROTEASE"/>
    <property type="match status" value="1"/>
</dbReference>
<comment type="caution">
    <text evidence="3">The sequence shown here is derived from an EMBL/GenBank/DDBJ whole genome shotgun (WGS) entry which is preliminary data.</text>
</comment>
<feature type="transmembrane region" description="Helical" evidence="1">
    <location>
        <begin position="49"/>
        <end position="68"/>
    </location>
</feature>
<evidence type="ECO:0000313" key="4">
    <source>
        <dbReference type="Proteomes" id="UP000199135"/>
    </source>
</evidence>
<dbReference type="RefSeq" id="WP_078686276.1">
    <property type="nucleotide sequence ID" value="NZ_FNWT01000001.1"/>
</dbReference>
<feature type="transmembrane region" description="Helical" evidence="1">
    <location>
        <begin position="89"/>
        <end position="106"/>
    </location>
</feature>
<dbReference type="Proteomes" id="UP000199135">
    <property type="component" value="Unassembled WGS sequence"/>
</dbReference>
<evidence type="ECO:0000259" key="2">
    <source>
        <dbReference type="Pfam" id="PF02517"/>
    </source>
</evidence>
<feature type="transmembrane region" description="Helical" evidence="1">
    <location>
        <begin position="151"/>
        <end position="170"/>
    </location>
</feature>